<dbReference type="Pfam" id="PF20433">
    <property type="entry name" value="PKAT_KLD"/>
    <property type="match status" value="1"/>
</dbReference>
<dbReference type="PANTHER" id="PTHR11861">
    <property type="entry name" value="MELANOCYTE PROTEIN PMEL 17-RELATED"/>
    <property type="match status" value="1"/>
</dbReference>
<dbReference type="GO" id="GO:0042470">
    <property type="term" value="C:melanosome"/>
    <property type="evidence" value="ECO:0007669"/>
    <property type="project" value="TreeGrafter"/>
</dbReference>
<organism evidence="7 8">
    <name type="scientific">Paramormyrops kingsleyae</name>
    <dbReference type="NCBI Taxonomy" id="1676925"/>
    <lineage>
        <taxon>Eukaryota</taxon>
        <taxon>Metazoa</taxon>
        <taxon>Chordata</taxon>
        <taxon>Craniata</taxon>
        <taxon>Vertebrata</taxon>
        <taxon>Euteleostomi</taxon>
        <taxon>Actinopterygii</taxon>
        <taxon>Neopterygii</taxon>
        <taxon>Teleostei</taxon>
        <taxon>Osteoglossocephala</taxon>
        <taxon>Osteoglossomorpha</taxon>
        <taxon>Osteoglossiformes</taxon>
        <taxon>Mormyridae</taxon>
        <taxon>Paramormyrops</taxon>
    </lineage>
</organism>
<evidence type="ECO:0000256" key="4">
    <source>
        <dbReference type="SAM" id="Phobius"/>
    </source>
</evidence>
<keyword evidence="4" id="KW-0472">Membrane</keyword>
<dbReference type="CDD" id="cd00146">
    <property type="entry name" value="PKD"/>
    <property type="match status" value="1"/>
</dbReference>
<name>A0A3B3RQ16_9TELE</name>
<dbReference type="CTD" id="321239"/>
<dbReference type="PANTHER" id="PTHR11861:SF1">
    <property type="entry name" value="MELANOCYTE PROTEIN PMEL"/>
    <property type="match status" value="1"/>
</dbReference>
<feature type="signal peptide" evidence="5">
    <location>
        <begin position="1"/>
        <end position="19"/>
    </location>
</feature>
<evidence type="ECO:0000259" key="6">
    <source>
        <dbReference type="PROSITE" id="PS50093"/>
    </source>
</evidence>
<dbReference type="InterPro" id="IPR046846">
    <property type="entry name" value="PKAT_KLD"/>
</dbReference>
<dbReference type="Pfam" id="PF00801">
    <property type="entry name" value="PKD"/>
    <property type="match status" value="1"/>
</dbReference>
<dbReference type="AlphaFoldDB" id="A0A3B3RQ16"/>
<keyword evidence="2" id="KW-0325">Glycoprotein</keyword>
<evidence type="ECO:0000256" key="5">
    <source>
        <dbReference type="SAM" id="SignalP"/>
    </source>
</evidence>
<dbReference type="InterPro" id="IPR013783">
    <property type="entry name" value="Ig-like_fold"/>
</dbReference>
<proteinExistence type="inferred from homology"/>
<comment type="similarity">
    <text evidence="3">Belongs to the PMEL/NMB family.</text>
</comment>
<dbReference type="InterPro" id="IPR000601">
    <property type="entry name" value="PKD_dom"/>
</dbReference>
<feature type="chain" id="PRO_5017257659" evidence="5">
    <location>
        <begin position="20"/>
        <end position="748"/>
    </location>
</feature>
<dbReference type="SUPFAM" id="SSF49299">
    <property type="entry name" value="PKD domain"/>
    <property type="match status" value="1"/>
</dbReference>
<dbReference type="InterPro" id="IPR035986">
    <property type="entry name" value="PKD_dom_sf"/>
</dbReference>
<feature type="domain" description="PKD" evidence="6">
    <location>
        <begin position="245"/>
        <end position="290"/>
    </location>
</feature>
<dbReference type="InterPro" id="IPR022409">
    <property type="entry name" value="PKD/Chitinase_dom"/>
</dbReference>
<evidence type="ECO:0000313" key="8">
    <source>
        <dbReference type="Proteomes" id="UP000261540"/>
    </source>
</evidence>
<accession>A0A3B3RQ16</accession>
<keyword evidence="4" id="KW-0812">Transmembrane</keyword>
<dbReference type="GO" id="GO:0032438">
    <property type="term" value="P:melanosome organization"/>
    <property type="evidence" value="ECO:0007669"/>
    <property type="project" value="TreeGrafter"/>
</dbReference>
<dbReference type="GeneTree" id="ENSGT00950000183188"/>
<keyword evidence="4" id="KW-1133">Transmembrane helix</keyword>
<feature type="transmembrane region" description="Helical" evidence="4">
    <location>
        <begin position="681"/>
        <end position="701"/>
    </location>
</feature>
<evidence type="ECO:0000313" key="7">
    <source>
        <dbReference type="Ensembl" id="ENSPKIP00000019816.1"/>
    </source>
</evidence>
<dbReference type="Gene3D" id="2.60.40.10">
    <property type="entry name" value="Immunoglobulins"/>
    <property type="match status" value="1"/>
</dbReference>
<evidence type="ECO:0000256" key="3">
    <source>
        <dbReference type="ARBA" id="ARBA00025776"/>
    </source>
</evidence>
<evidence type="ECO:0000256" key="1">
    <source>
        <dbReference type="ARBA" id="ARBA00022729"/>
    </source>
</evidence>
<keyword evidence="8" id="KW-1185">Reference proteome</keyword>
<dbReference type="SMART" id="SM00089">
    <property type="entry name" value="PKD"/>
    <property type="match status" value="1"/>
</dbReference>
<dbReference type="Proteomes" id="UP000261540">
    <property type="component" value="Unplaced"/>
</dbReference>
<dbReference type="STRING" id="1676925.ENSPKIP00000019816"/>
<reference evidence="7" key="1">
    <citation type="submission" date="2025-08" db="UniProtKB">
        <authorList>
            <consortium name="Ensembl"/>
        </authorList>
    </citation>
    <scope>IDENTIFICATION</scope>
</reference>
<dbReference type="PROSITE" id="PS50093">
    <property type="entry name" value="PKD"/>
    <property type="match status" value="1"/>
</dbReference>
<dbReference type="Ensembl" id="ENSPKIT00000000417.1">
    <property type="protein sequence ID" value="ENSPKIP00000019816.1"/>
    <property type="gene ID" value="ENSPKIG00000004841.1"/>
</dbReference>
<dbReference type="Pfam" id="PF26141">
    <property type="entry name" value="PMEL_NMB_N"/>
    <property type="match status" value="1"/>
</dbReference>
<dbReference type="GO" id="GO:0005886">
    <property type="term" value="C:plasma membrane"/>
    <property type="evidence" value="ECO:0007669"/>
    <property type="project" value="TreeGrafter"/>
</dbReference>
<protein>
    <submittedName>
        <fullName evidence="7">Premelanosome protein b</fullName>
    </submittedName>
</protein>
<keyword evidence="1 5" id="KW-0732">Signal</keyword>
<dbReference type="InterPro" id="IPR045219">
    <property type="entry name" value="PKAT"/>
</dbReference>
<reference evidence="7" key="2">
    <citation type="submission" date="2025-09" db="UniProtKB">
        <authorList>
            <consortium name="Ensembl"/>
        </authorList>
    </citation>
    <scope>IDENTIFICATION</scope>
</reference>
<dbReference type="InterPro" id="IPR059017">
    <property type="entry name" value="PMEL_NMB_N"/>
</dbReference>
<evidence type="ECO:0000256" key="2">
    <source>
        <dbReference type="ARBA" id="ARBA00023180"/>
    </source>
</evidence>
<dbReference type="FunFam" id="2.60.40.10:FF:001512">
    <property type="entry name" value="Premelanosome protein a"/>
    <property type="match status" value="1"/>
</dbReference>
<sequence>MRTFLAAVTFACILSSAAARTKTSFTRYRSWNSRVYPVWKNGDSRYKDCWKGGEVTFDIKNDSPTISGAKVIFNIDIRFPQNQTVQPDGQVVWAQNCTINGTQYRQGQPVYPERNTTGEWSGVFPDGTPFTKVSEKKPRYVFVWKTWGRYWQVADGPSSFLMIGTDNIAQGSYNMEVVIYHCRGKDKFIPLGYGITQFSITDQIPFTVSLAQVNDVNQADQSFIQNRAIAFTVNLHDPSQYLKDSDVTFTWNFGDSSGTLISRELSVTHTYVSSGFFQPQVVLQASIANAGCSTPGDSTEPSTVPVIIASTADGADMTVNPPDPTQQANDIGLAVDVTEPVPVNDIILGASVQPSEVEADEGVAALPESAAVDPSLPAADDVTNLAAADINGDAVPAAEEAQTAPPAPAVEVATPAGAIDTIAIDDAASAAPVVENLPVTVTLDEPANTAAPVGGDGITVNAENAAVEILQADSAEPAIPSASVSAVVVAAASVTASTVSETSRLELEAAAEATAAAEVANGVEAAVETGTAVAPVPVVVAKRQAPEMPTDNSCVIYRYGSFAVNLDIIQGIESVEIVQVANVATMSAIEQNAVDLTVTCQGSLPNEVCTVVSDADCITPMQTECSAVTPSPECQLILRQFFNDSGVFCINVSMTNDVSLAVTSTRVSVTVDPNPSSAGTLAMVLGVMILAFAVGAVAITYRRSKEYHPLRQDTLESSGRISVPMLLWNLLSRQTSGESRPLLQGGVV</sequence>